<evidence type="ECO:0000256" key="1">
    <source>
        <dbReference type="ARBA" id="ARBA00009660"/>
    </source>
</evidence>
<keyword evidence="4 6" id="KW-0479">Metal-binding</keyword>
<protein>
    <recommendedName>
        <fullName evidence="6">Group 1 truncated hemoglobin</fullName>
    </recommendedName>
</protein>
<dbReference type="InterPro" id="IPR009050">
    <property type="entry name" value="Globin-like_sf"/>
</dbReference>
<comment type="caution">
    <text evidence="8">The sequence shown here is derived from an EMBL/GenBank/DDBJ whole genome shotgun (WGS) entry which is preliminary data.</text>
</comment>
<keyword evidence="9" id="KW-1185">Reference proteome</keyword>
<evidence type="ECO:0000256" key="5">
    <source>
        <dbReference type="ARBA" id="ARBA00023004"/>
    </source>
</evidence>
<organism evidence="8 9">
    <name type="scientific">Herbaspirillum huttiense subsp. lycopersici</name>
    <dbReference type="NCBI Taxonomy" id="3074428"/>
    <lineage>
        <taxon>Bacteria</taxon>
        <taxon>Pseudomonadati</taxon>
        <taxon>Pseudomonadota</taxon>
        <taxon>Betaproteobacteria</taxon>
        <taxon>Burkholderiales</taxon>
        <taxon>Oxalobacteraceae</taxon>
        <taxon>Herbaspirillum</taxon>
    </lineage>
</organism>
<comment type="similarity">
    <text evidence="1 6">Belongs to the truncated hemoglobin family. Group I subfamily.</text>
</comment>
<proteinExistence type="inferred from homology"/>
<dbReference type="Proteomes" id="UP001246576">
    <property type="component" value="Unassembled WGS sequence"/>
</dbReference>
<comment type="cofactor">
    <cofactor evidence="6">
        <name>heme</name>
        <dbReference type="ChEBI" id="CHEBI:30413"/>
    </cofactor>
</comment>
<reference evidence="8" key="1">
    <citation type="submission" date="2023-09" db="EMBL/GenBank/DDBJ databases">
        <title>Description of first Herbaspirillum huttiense subsp. nephrolepsisexaltata and Herbaspirillum huttiense subsp. lycopersicon.</title>
        <authorList>
            <person name="Poudel M."/>
            <person name="Sharma A."/>
            <person name="Goss E."/>
            <person name="Tapia J.H."/>
            <person name="Harmon C.M."/>
            <person name="Jones J.B."/>
        </authorList>
    </citation>
    <scope>NUCLEOTIDE SEQUENCE</scope>
    <source>
        <strain evidence="8">SE1</strain>
    </source>
</reference>
<accession>A0ABU2EI08</accession>
<keyword evidence="6" id="KW-0561">Oxygen transport</keyword>
<keyword evidence="7" id="KW-0732">Signal</keyword>
<dbReference type="InterPro" id="IPR016339">
    <property type="entry name" value="Hemoglobin_trunc_I"/>
</dbReference>
<dbReference type="CDD" id="cd00454">
    <property type="entry name" value="TrHb1_N"/>
    <property type="match status" value="1"/>
</dbReference>
<dbReference type="EMBL" id="JAVLSJ010000002">
    <property type="protein sequence ID" value="MDR9847402.1"/>
    <property type="molecule type" value="Genomic_DNA"/>
</dbReference>
<feature type="signal peptide" evidence="7">
    <location>
        <begin position="1"/>
        <end position="24"/>
    </location>
</feature>
<keyword evidence="5 6" id="KW-0408">Iron</keyword>
<dbReference type="RefSeq" id="WP_204726555.1">
    <property type="nucleotide sequence ID" value="NZ_JAVLSJ010000002.1"/>
</dbReference>
<evidence type="ECO:0000313" key="8">
    <source>
        <dbReference type="EMBL" id="MDR9847402.1"/>
    </source>
</evidence>
<feature type="chain" id="PRO_5046432401" description="Group 1 truncated hemoglobin" evidence="7">
    <location>
        <begin position="25"/>
        <end position="148"/>
    </location>
</feature>
<gene>
    <name evidence="8" type="ORF">RI048_04180</name>
</gene>
<dbReference type="InterPro" id="IPR012292">
    <property type="entry name" value="Globin/Proto"/>
</dbReference>
<name>A0ABU2EI08_9BURK</name>
<evidence type="ECO:0000256" key="3">
    <source>
        <dbReference type="ARBA" id="ARBA00022617"/>
    </source>
</evidence>
<dbReference type="SUPFAM" id="SSF46458">
    <property type="entry name" value="Globin-like"/>
    <property type="match status" value="1"/>
</dbReference>
<evidence type="ECO:0000313" key="9">
    <source>
        <dbReference type="Proteomes" id="UP001246576"/>
    </source>
</evidence>
<dbReference type="Gene3D" id="1.10.490.10">
    <property type="entry name" value="Globins"/>
    <property type="match status" value="1"/>
</dbReference>
<dbReference type="PIRSF" id="PIRSF002030">
    <property type="entry name" value="Globin_Protozoa/Cyanobacteria"/>
    <property type="match status" value="1"/>
</dbReference>
<evidence type="ECO:0000256" key="6">
    <source>
        <dbReference type="PIRNR" id="PIRNR002030"/>
    </source>
</evidence>
<sequence length="148" mass="16362">MNKFRMQHALLGLTLAGALGLAQAQAPATPDDSLFRALGGLPVIERVVQDFMDNMLADARIRHTFDNSNVKRVREKLVEQFCQLSGGGCIYTGDPMREVHQGLKLSNADFNALVEDLQLAMDKNGIPSRTQNRLLALLAPMQRETVSR</sequence>
<evidence type="ECO:0000256" key="7">
    <source>
        <dbReference type="SAM" id="SignalP"/>
    </source>
</evidence>
<evidence type="ECO:0000256" key="4">
    <source>
        <dbReference type="ARBA" id="ARBA00022723"/>
    </source>
</evidence>
<evidence type="ECO:0000256" key="2">
    <source>
        <dbReference type="ARBA" id="ARBA00022448"/>
    </source>
</evidence>
<dbReference type="Pfam" id="PF01152">
    <property type="entry name" value="Bac_globin"/>
    <property type="match status" value="1"/>
</dbReference>
<keyword evidence="3 6" id="KW-0349">Heme</keyword>
<dbReference type="InterPro" id="IPR001486">
    <property type="entry name" value="Hemoglobin_trunc"/>
</dbReference>
<keyword evidence="2 6" id="KW-0813">Transport</keyword>